<organism evidence="9">
    <name type="scientific">Aceria tosichella</name>
    <name type="common">wheat curl mite</name>
    <dbReference type="NCBI Taxonomy" id="561515"/>
    <lineage>
        <taxon>Eukaryota</taxon>
        <taxon>Metazoa</taxon>
        <taxon>Ecdysozoa</taxon>
        <taxon>Arthropoda</taxon>
        <taxon>Chelicerata</taxon>
        <taxon>Arachnida</taxon>
        <taxon>Acari</taxon>
        <taxon>Acariformes</taxon>
        <taxon>Trombidiformes</taxon>
        <taxon>Prostigmata</taxon>
        <taxon>Eupodina</taxon>
        <taxon>Eriophyoidea</taxon>
        <taxon>Eriophyidae</taxon>
        <taxon>Eriophyinae</taxon>
        <taxon>Aceriini</taxon>
        <taxon>Aceria</taxon>
    </lineage>
</organism>
<dbReference type="EMBL" id="GGYP01001914">
    <property type="protein sequence ID" value="MDE46685.1"/>
    <property type="molecule type" value="Transcribed_RNA"/>
</dbReference>
<dbReference type="AlphaFoldDB" id="A0A6G1S857"/>
<accession>A0A6G1S857</accession>
<comment type="subcellular location">
    <subcellularLocation>
        <location evidence="1">Membrane</location>
        <topology evidence="1">Single-pass membrane protein</topology>
    </subcellularLocation>
    <subcellularLocation>
        <location evidence="8">Membrane</location>
        <topology evidence="8">Single-pass type II membrane protein</topology>
    </subcellularLocation>
</comment>
<keyword evidence="4 8" id="KW-0812">Transmembrane</keyword>
<keyword evidence="7" id="KW-0325">Glycoprotein</keyword>
<evidence type="ECO:0000256" key="7">
    <source>
        <dbReference type="ARBA" id="ARBA00023180"/>
    </source>
</evidence>
<dbReference type="EC" id="2.8.2.-" evidence="8"/>
<sequence length="367" mass="41753">MVVAWNYRFQLAASTRLLSIIVILLSALAIIVLLTNTGEDALLSQSLIIPVSTASSQSHIDQGIITFESISATNNAFNASSNDVLVLLHIQKTGGTAFERHLVQDLGPQLNCSCTSEKRRCNCPRPSVKKRHSPSPPVTLADTTWLISRFSTGWVCGLHPDYTQLEECLSRLKVKLYFLTFLRHPLHRFVSEFRHVQRGATWKASKSHCKQYDTQLCYKSQPHWSNVSLEEFLSCPNNMAINRQTKMLANYKRDESGMIKCDESQAEQDRLLESAMANLRRIAFFGICEQQKASQLVFEKTFKLEFSNEFSQSEDNKTRVFISKLSSGVVDKIVELNSLDMRLYEYALDLFKYRCNQLVNNNECNDG</sequence>
<dbReference type="Pfam" id="PF03567">
    <property type="entry name" value="Sulfotransfer_2"/>
    <property type="match status" value="1"/>
</dbReference>
<evidence type="ECO:0000313" key="9">
    <source>
        <dbReference type="EMBL" id="MDE46685.1"/>
    </source>
</evidence>
<name>A0A6G1S857_9ACAR</name>
<evidence type="ECO:0000256" key="2">
    <source>
        <dbReference type="ARBA" id="ARBA00010109"/>
    </source>
</evidence>
<keyword evidence="3 8" id="KW-0808">Transferase</keyword>
<dbReference type="PANTHER" id="PTHR12812:SF0">
    <property type="entry name" value="HEPARAN-SULFATE 6-O-SULFOTRANSFERASE"/>
    <property type="match status" value="1"/>
</dbReference>
<dbReference type="SUPFAM" id="SSF52540">
    <property type="entry name" value="P-loop containing nucleoside triphosphate hydrolases"/>
    <property type="match status" value="1"/>
</dbReference>
<evidence type="ECO:0000256" key="1">
    <source>
        <dbReference type="ARBA" id="ARBA00004167"/>
    </source>
</evidence>
<evidence type="ECO:0000256" key="3">
    <source>
        <dbReference type="ARBA" id="ARBA00022679"/>
    </source>
</evidence>
<reference evidence="9" key="1">
    <citation type="submission" date="2018-10" db="EMBL/GenBank/DDBJ databases">
        <title>Transcriptome assembly of Aceria tosichella (Wheat curl mite) Type 2.</title>
        <authorList>
            <person name="Scully E.D."/>
            <person name="Geib S.M."/>
            <person name="Palmer N.A."/>
            <person name="Gupta A.K."/>
            <person name="Sarath G."/>
            <person name="Tatineni S."/>
        </authorList>
    </citation>
    <scope>NUCLEOTIDE SEQUENCE</scope>
    <source>
        <strain evidence="9">LincolnNE</strain>
    </source>
</reference>
<proteinExistence type="inferred from homology"/>
<keyword evidence="5 8" id="KW-1133">Transmembrane helix</keyword>
<dbReference type="PANTHER" id="PTHR12812">
    <property type="entry name" value="HEPARAN SULFATE 6-O-SULFOTRANSFERASE 3"/>
    <property type="match status" value="1"/>
</dbReference>
<keyword evidence="8" id="KW-0735">Signal-anchor</keyword>
<feature type="transmembrane region" description="Helical" evidence="8">
    <location>
        <begin position="17"/>
        <end position="35"/>
    </location>
</feature>
<dbReference type="GO" id="GO:0016020">
    <property type="term" value="C:membrane"/>
    <property type="evidence" value="ECO:0007669"/>
    <property type="project" value="UniProtKB-SubCell"/>
</dbReference>
<dbReference type="Gene3D" id="3.40.50.300">
    <property type="entry name" value="P-loop containing nucleotide triphosphate hydrolases"/>
    <property type="match status" value="1"/>
</dbReference>
<dbReference type="InterPro" id="IPR005331">
    <property type="entry name" value="Sulfotransferase"/>
</dbReference>
<evidence type="ECO:0000256" key="4">
    <source>
        <dbReference type="ARBA" id="ARBA00022692"/>
    </source>
</evidence>
<dbReference type="InterPro" id="IPR010635">
    <property type="entry name" value="Heparan_SO4-6-sulfoTrfase"/>
</dbReference>
<comment type="catalytic activity">
    <reaction evidence="8">
        <text>alpha-D-glucosaminyl-[heparan sulfate](n) + 3'-phosphoadenylyl sulfate = 6-sulfo-alpha-D-glucosaminyl-[heparan sulfate](n) + adenosine 3',5'-bisphosphate + H(+)</text>
        <dbReference type="Rhea" id="RHEA:56604"/>
        <dbReference type="Rhea" id="RHEA-COMP:9830"/>
        <dbReference type="Rhea" id="RHEA-COMP:14621"/>
        <dbReference type="ChEBI" id="CHEBI:15378"/>
        <dbReference type="ChEBI" id="CHEBI:58339"/>
        <dbReference type="ChEBI" id="CHEBI:58343"/>
        <dbReference type="ChEBI" id="CHEBI:58388"/>
        <dbReference type="ChEBI" id="CHEBI:140604"/>
    </reaction>
</comment>
<dbReference type="InterPro" id="IPR027417">
    <property type="entry name" value="P-loop_NTPase"/>
</dbReference>
<protein>
    <recommendedName>
        <fullName evidence="8">Heparan-sulfate 6-O-sulfotransferase</fullName>
        <ecNumber evidence="8">2.8.2.-</ecNumber>
    </recommendedName>
</protein>
<keyword evidence="6 8" id="KW-0472">Membrane</keyword>
<evidence type="ECO:0000256" key="6">
    <source>
        <dbReference type="ARBA" id="ARBA00023136"/>
    </source>
</evidence>
<gene>
    <name evidence="9" type="primary">hs6st1a</name>
    <name evidence="9" type="ORF">g.16483</name>
</gene>
<comment type="similarity">
    <text evidence="2 8">Belongs to the sulfotransferase 6 family.</text>
</comment>
<evidence type="ECO:0000256" key="8">
    <source>
        <dbReference type="RuleBase" id="RU364122"/>
    </source>
</evidence>
<comment type="function">
    <text evidence="8">6-O-sulfation enzyme which catalyzes the transfer of sulfate from 3'-phosphoadenosine 5'-phosphosulfate (PAPS) to position 6 of the N-sulfoglucosamine residue (GlcNS) of heparan sulfate.</text>
</comment>
<evidence type="ECO:0000256" key="5">
    <source>
        <dbReference type="ARBA" id="ARBA00022989"/>
    </source>
</evidence>
<dbReference type="GO" id="GO:0017095">
    <property type="term" value="F:heparan sulfate 6-sulfotransferase activity"/>
    <property type="evidence" value="ECO:0007669"/>
    <property type="project" value="TreeGrafter"/>
</dbReference>